<dbReference type="OrthoDB" id="7285000at2"/>
<feature type="transmembrane region" description="Helical" evidence="1">
    <location>
        <begin position="78"/>
        <end position="102"/>
    </location>
</feature>
<dbReference type="Proteomes" id="UP000321079">
    <property type="component" value="Unassembled WGS sequence"/>
</dbReference>
<evidence type="ECO:0000313" key="3">
    <source>
        <dbReference type="Proteomes" id="UP000321079"/>
    </source>
</evidence>
<proteinExistence type="predicted"/>
<protein>
    <submittedName>
        <fullName evidence="2">Uncharacterized protein</fullName>
    </submittedName>
</protein>
<keyword evidence="1" id="KW-1133">Transmembrane helix</keyword>
<keyword evidence="1" id="KW-0472">Membrane</keyword>
<gene>
    <name evidence="2" type="ORF">GKA01_22200</name>
</gene>
<reference evidence="2 3" key="1">
    <citation type="submission" date="2019-07" db="EMBL/GenBank/DDBJ databases">
        <title>Whole genome shotgun sequence of Gluconobacter kanchanaburiensis NBRC 103587.</title>
        <authorList>
            <person name="Hosoyama A."/>
            <person name="Uohara A."/>
            <person name="Ohji S."/>
            <person name="Ichikawa N."/>
        </authorList>
    </citation>
    <scope>NUCLEOTIDE SEQUENCE [LARGE SCALE GENOMIC DNA]</scope>
    <source>
        <strain evidence="2 3">NBRC 103587</strain>
    </source>
</reference>
<name>A0A511BBM2_9PROT</name>
<dbReference type="EMBL" id="BJVA01000015">
    <property type="protein sequence ID" value="GEK97023.1"/>
    <property type="molecule type" value="Genomic_DNA"/>
</dbReference>
<organism evidence="2 3">
    <name type="scientific">Gluconobacter kanchanaburiensis NBRC 103587</name>
    <dbReference type="NCBI Taxonomy" id="1307948"/>
    <lineage>
        <taxon>Bacteria</taxon>
        <taxon>Pseudomonadati</taxon>
        <taxon>Pseudomonadota</taxon>
        <taxon>Alphaproteobacteria</taxon>
        <taxon>Acetobacterales</taxon>
        <taxon>Acetobacteraceae</taxon>
        <taxon>Gluconobacter</taxon>
    </lineage>
</organism>
<keyword evidence="3" id="KW-1185">Reference proteome</keyword>
<sequence>MYLKKSEPRSKNVIHREVTVTETLVRTVSLVALTLVFASAFRFWQPAIRLAQHMAGTSFWQSLYGLFHIESGLGREQLILSGIVVVCFLLALLVQAVGLLVFRKIRERRN</sequence>
<evidence type="ECO:0000313" key="2">
    <source>
        <dbReference type="EMBL" id="GEK97023.1"/>
    </source>
</evidence>
<dbReference type="RefSeq" id="WP_146862884.1">
    <property type="nucleotide sequence ID" value="NZ_BARK01000017.1"/>
</dbReference>
<comment type="caution">
    <text evidence="2">The sequence shown here is derived from an EMBL/GenBank/DDBJ whole genome shotgun (WGS) entry which is preliminary data.</text>
</comment>
<evidence type="ECO:0000256" key="1">
    <source>
        <dbReference type="SAM" id="Phobius"/>
    </source>
</evidence>
<accession>A0A511BBM2</accession>
<keyword evidence="1" id="KW-0812">Transmembrane</keyword>
<dbReference type="AlphaFoldDB" id="A0A511BBM2"/>
<feature type="transmembrane region" description="Helical" evidence="1">
    <location>
        <begin position="24"/>
        <end position="44"/>
    </location>
</feature>